<dbReference type="KEGG" id="pgu:PGUG_02553"/>
<dbReference type="HOGENOM" id="CLU_844976_0_0_1"/>
<feature type="compositionally biased region" description="Basic residues" evidence="1">
    <location>
        <begin position="18"/>
        <end position="28"/>
    </location>
</feature>
<feature type="region of interest" description="Disordered" evidence="1">
    <location>
        <begin position="1"/>
        <end position="79"/>
    </location>
</feature>
<feature type="compositionally biased region" description="Basic and acidic residues" evidence="1">
    <location>
        <begin position="1"/>
        <end position="10"/>
    </location>
</feature>
<dbReference type="VEuPathDB" id="FungiDB:PGUG_02553"/>
<evidence type="ECO:0000313" key="2">
    <source>
        <dbReference type="EMBL" id="EDK38455.2"/>
    </source>
</evidence>
<gene>
    <name evidence="2" type="ORF">PGUG_02553</name>
</gene>
<keyword evidence="3" id="KW-1185">Reference proteome</keyword>
<dbReference type="InParanoid" id="A5DH02"/>
<evidence type="ECO:0000256" key="1">
    <source>
        <dbReference type="SAM" id="MobiDB-lite"/>
    </source>
</evidence>
<reference evidence="2 3" key="1">
    <citation type="journal article" date="2009" name="Nature">
        <title>Evolution of pathogenicity and sexual reproduction in eight Candida genomes.</title>
        <authorList>
            <person name="Butler G."/>
            <person name="Rasmussen M.D."/>
            <person name="Lin M.F."/>
            <person name="Santos M.A."/>
            <person name="Sakthikumar S."/>
            <person name="Munro C.A."/>
            <person name="Rheinbay E."/>
            <person name="Grabherr M."/>
            <person name="Forche A."/>
            <person name="Reedy J.L."/>
            <person name="Agrafioti I."/>
            <person name="Arnaud M.B."/>
            <person name="Bates S."/>
            <person name="Brown A.J."/>
            <person name="Brunke S."/>
            <person name="Costanzo M.C."/>
            <person name="Fitzpatrick D.A."/>
            <person name="de Groot P.W."/>
            <person name="Harris D."/>
            <person name="Hoyer L.L."/>
            <person name="Hube B."/>
            <person name="Klis F.M."/>
            <person name="Kodira C."/>
            <person name="Lennard N."/>
            <person name="Logue M.E."/>
            <person name="Martin R."/>
            <person name="Neiman A.M."/>
            <person name="Nikolaou E."/>
            <person name="Quail M.A."/>
            <person name="Quinn J."/>
            <person name="Santos M.C."/>
            <person name="Schmitzberger F.F."/>
            <person name="Sherlock G."/>
            <person name="Shah P."/>
            <person name="Silverstein K.A."/>
            <person name="Skrzypek M.S."/>
            <person name="Soll D."/>
            <person name="Staggs R."/>
            <person name="Stansfield I."/>
            <person name="Stumpf M.P."/>
            <person name="Sudbery P.E."/>
            <person name="Srikantha T."/>
            <person name="Zeng Q."/>
            <person name="Berman J."/>
            <person name="Berriman M."/>
            <person name="Heitman J."/>
            <person name="Gow N.A."/>
            <person name="Lorenz M.C."/>
            <person name="Birren B.W."/>
            <person name="Kellis M."/>
            <person name="Cuomo C.A."/>
        </authorList>
    </citation>
    <scope>NUCLEOTIDE SEQUENCE [LARGE SCALE GENOMIC DNA]</scope>
    <source>
        <strain evidence="3">ATCC 6260 / CBS 566 / DSM 6381 / JCM 1539 / NBRC 10279 / NRRL Y-324</strain>
    </source>
</reference>
<accession>A5DH02</accession>
<dbReference type="GeneID" id="5127147"/>
<feature type="compositionally biased region" description="Polar residues" evidence="1">
    <location>
        <begin position="115"/>
        <end position="126"/>
    </location>
</feature>
<dbReference type="EMBL" id="CH408157">
    <property type="protein sequence ID" value="EDK38455.2"/>
    <property type="molecule type" value="Genomic_DNA"/>
</dbReference>
<dbReference type="RefSeq" id="XP_001484824.2">
    <property type="nucleotide sequence ID" value="XM_001484774.1"/>
</dbReference>
<dbReference type="AlphaFoldDB" id="A5DH02"/>
<evidence type="ECO:0000313" key="3">
    <source>
        <dbReference type="Proteomes" id="UP000001997"/>
    </source>
</evidence>
<dbReference type="eggNOG" id="ENOG502RQ27">
    <property type="taxonomic scope" value="Eukaryota"/>
</dbReference>
<proteinExistence type="predicted"/>
<sequence length="329" mass="37082">MKESHGRRTPENGSFHGSRSRQRSRSRGRGWVPTHLEGQPSERHHSASSVHSHEGPRNKNIPMVWEQPGPYTKGGSDVSPLMMIRDQYNIKRPPFGSGIERNIEPLAGPGAAHSTAPSKTVGSTPASKKLESSLSSKYHSEPDDDSDDNHDQQTEVWEGVEGFVDNNFLNVPPPEKQNINEILSEIDNFQSKFVQKYNAYAPNGYEKTRTPTSRVQQKVLDYKDLMSTDNDDFNSSHSYLSLTSINNDASSSFAYAIKKQHEMISSHYTLIRLRFPSSRKSGVLGYISRQVKPVANSEPRVDVVKLQQARAFLQSTWDEELQTLEITKR</sequence>
<dbReference type="Proteomes" id="UP000001997">
    <property type="component" value="Unassembled WGS sequence"/>
</dbReference>
<dbReference type="OrthoDB" id="4096810at2759"/>
<feature type="region of interest" description="Disordered" evidence="1">
    <location>
        <begin position="93"/>
        <end position="152"/>
    </location>
</feature>
<protein>
    <submittedName>
        <fullName evidence="2">Uncharacterized protein</fullName>
    </submittedName>
</protein>
<name>A5DH02_PICGU</name>
<feature type="compositionally biased region" description="Basic and acidic residues" evidence="1">
    <location>
        <begin position="40"/>
        <end position="57"/>
    </location>
</feature>
<organism evidence="2 3">
    <name type="scientific">Meyerozyma guilliermondii (strain ATCC 6260 / CBS 566 / DSM 6381 / JCM 1539 / NBRC 10279 / NRRL Y-324)</name>
    <name type="common">Yeast</name>
    <name type="synonym">Candida guilliermondii</name>
    <dbReference type="NCBI Taxonomy" id="294746"/>
    <lineage>
        <taxon>Eukaryota</taxon>
        <taxon>Fungi</taxon>
        <taxon>Dikarya</taxon>
        <taxon>Ascomycota</taxon>
        <taxon>Saccharomycotina</taxon>
        <taxon>Pichiomycetes</taxon>
        <taxon>Debaryomycetaceae</taxon>
        <taxon>Meyerozyma</taxon>
    </lineage>
</organism>